<accession>W1PTL2</accession>
<organism evidence="1 2">
    <name type="scientific">Amborella trichopoda</name>
    <dbReference type="NCBI Taxonomy" id="13333"/>
    <lineage>
        <taxon>Eukaryota</taxon>
        <taxon>Viridiplantae</taxon>
        <taxon>Streptophyta</taxon>
        <taxon>Embryophyta</taxon>
        <taxon>Tracheophyta</taxon>
        <taxon>Spermatophyta</taxon>
        <taxon>Magnoliopsida</taxon>
        <taxon>Amborellales</taxon>
        <taxon>Amborellaceae</taxon>
        <taxon>Amborella</taxon>
    </lineage>
</organism>
<dbReference type="Proteomes" id="UP000017836">
    <property type="component" value="Unassembled WGS sequence"/>
</dbReference>
<name>W1PTL2_AMBTC</name>
<dbReference type="AlphaFoldDB" id="W1PTL2"/>
<sequence length="107" mass="12374">MVDEEFNTNVSLKVWNTQNSWKRTFMVFSEKKRIQSKSSRAEQIGAAELISGRLQLRGLGGLRRIRGLHVITCTHDHGITYIKRTTNPPIIIIEKSLFSKNWEYNSP</sequence>
<dbReference type="HOGENOM" id="CLU_2213466_0_0_1"/>
<evidence type="ECO:0000313" key="2">
    <source>
        <dbReference type="Proteomes" id="UP000017836"/>
    </source>
</evidence>
<evidence type="ECO:0000313" key="1">
    <source>
        <dbReference type="EMBL" id="ERN13367.1"/>
    </source>
</evidence>
<protein>
    <submittedName>
        <fullName evidence="1">Uncharacterized protein</fullName>
    </submittedName>
</protein>
<gene>
    <name evidence="1" type="ORF">AMTR_s00041p00147750</name>
</gene>
<proteinExistence type="predicted"/>
<dbReference type="EMBL" id="KI392588">
    <property type="protein sequence ID" value="ERN13367.1"/>
    <property type="molecule type" value="Genomic_DNA"/>
</dbReference>
<dbReference type="Gramene" id="ERN13367">
    <property type="protein sequence ID" value="ERN13367"/>
    <property type="gene ID" value="AMTR_s00041p00147750"/>
</dbReference>
<keyword evidence="2" id="KW-1185">Reference proteome</keyword>
<reference evidence="2" key="1">
    <citation type="journal article" date="2013" name="Science">
        <title>The Amborella genome and the evolution of flowering plants.</title>
        <authorList>
            <consortium name="Amborella Genome Project"/>
        </authorList>
    </citation>
    <scope>NUCLEOTIDE SEQUENCE [LARGE SCALE GENOMIC DNA]</scope>
</reference>